<keyword evidence="2" id="KW-1185">Reference proteome</keyword>
<reference evidence="1 2" key="1">
    <citation type="submission" date="2017-06" db="EMBL/GenBank/DDBJ databases">
        <title>Complete genome sequence of Paenibacillus donghaensis KCTC 13049T isolated from East Sea sediment, South Korea.</title>
        <authorList>
            <person name="Jung B.K."/>
            <person name="Hong S.-J."/>
            <person name="Shin J.-H."/>
        </authorList>
    </citation>
    <scope>NUCLEOTIDE SEQUENCE [LARGE SCALE GENOMIC DNA]</scope>
    <source>
        <strain evidence="1 2">KCTC 13049</strain>
    </source>
</reference>
<dbReference type="AlphaFoldDB" id="A0A2Z2KFX3"/>
<dbReference type="OrthoDB" id="581425at2"/>
<accession>A0A2Z2KFX3</accession>
<gene>
    <name evidence="1" type="ORF">B9T62_35960</name>
</gene>
<dbReference type="RefSeq" id="WP_087919617.1">
    <property type="nucleotide sequence ID" value="NZ_CP021780.1"/>
</dbReference>
<dbReference type="KEGG" id="pdh:B9T62_35960"/>
<name>A0A2Z2KFX3_9BACL</name>
<proteinExistence type="predicted"/>
<organism evidence="1 2">
    <name type="scientific">Paenibacillus donghaensis</name>
    <dbReference type="NCBI Taxonomy" id="414771"/>
    <lineage>
        <taxon>Bacteria</taxon>
        <taxon>Bacillati</taxon>
        <taxon>Bacillota</taxon>
        <taxon>Bacilli</taxon>
        <taxon>Bacillales</taxon>
        <taxon>Paenibacillaceae</taxon>
        <taxon>Paenibacillus</taxon>
    </lineage>
</organism>
<dbReference type="EMBL" id="CP021780">
    <property type="protein sequence ID" value="ASA25656.1"/>
    <property type="molecule type" value="Genomic_DNA"/>
</dbReference>
<evidence type="ECO:0000313" key="1">
    <source>
        <dbReference type="EMBL" id="ASA25656.1"/>
    </source>
</evidence>
<protein>
    <submittedName>
        <fullName evidence="1">Uncharacterized protein</fullName>
    </submittedName>
</protein>
<sequence>MTITYKETAPLILPSLTGVNDPFPDSLSQPEGYELFLTVNQPEFWFEGGVMGYYDQLESKGVRFAVDGFGQCHLSIPGLMGV</sequence>
<evidence type="ECO:0000313" key="2">
    <source>
        <dbReference type="Proteomes" id="UP000249890"/>
    </source>
</evidence>
<dbReference type="Proteomes" id="UP000249890">
    <property type="component" value="Chromosome"/>
</dbReference>